<dbReference type="Pfam" id="PF03914">
    <property type="entry name" value="CBF"/>
    <property type="match status" value="1"/>
</dbReference>
<evidence type="ECO:0000259" key="2">
    <source>
        <dbReference type="Pfam" id="PF03914"/>
    </source>
</evidence>
<dbReference type="GO" id="GO:0030692">
    <property type="term" value="C:Noc4p-Nop14p complex"/>
    <property type="evidence" value="ECO:0007669"/>
    <property type="project" value="TreeGrafter"/>
</dbReference>
<dbReference type="PANTHER" id="PTHR12455:SF0">
    <property type="entry name" value="NUCLEOLAR COMPLEX PROTEIN 4 HOMOLOG"/>
    <property type="match status" value="1"/>
</dbReference>
<evidence type="ECO:0000313" key="4">
    <source>
        <dbReference type="Proteomes" id="UP000748025"/>
    </source>
</evidence>
<reference evidence="3" key="1">
    <citation type="journal article" date="2020" name="bioRxiv">
        <title>Whole genome comparisons of ergot fungi reveals the divergence and evolution of species within the genus Claviceps are the result of varying mechanisms driving genome evolution and host range expansion.</title>
        <authorList>
            <person name="Wyka S.A."/>
            <person name="Mondo S.J."/>
            <person name="Liu M."/>
            <person name="Dettman J."/>
            <person name="Nalam V."/>
            <person name="Broders K.D."/>
        </authorList>
    </citation>
    <scope>NUCLEOTIDE SEQUENCE</scope>
    <source>
        <strain evidence="3">CCC 602</strain>
    </source>
</reference>
<evidence type="ECO:0000313" key="3">
    <source>
        <dbReference type="EMBL" id="KAG5993585.1"/>
    </source>
</evidence>
<evidence type="ECO:0000256" key="1">
    <source>
        <dbReference type="ARBA" id="ARBA00007797"/>
    </source>
</evidence>
<dbReference type="PANTHER" id="PTHR12455">
    <property type="entry name" value="NUCLEOLAR COMPLEX PROTEIN 4"/>
    <property type="match status" value="1"/>
</dbReference>
<feature type="domain" description="CCAAT-binding factor" evidence="2">
    <location>
        <begin position="2"/>
        <end position="22"/>
    </location>
</feature>
<comment type="caution">
    <text evidence="3">The sequence shown here is derived from an EMBL/GenBank/DDBJ whole genome shotgun (WGS) entry which is preliminary data.</text>
</comment>
<accession>A0A9P7N5Y5</accession>
<dbReference type="InterPro" id="IPR027193">
    <property type="entry name" value="Noc4"/>
</dbReference>
<dbReference type="GO" id="GO:0032040">
    <property type="term" value="C:small-subunit processome"/>
    <property type="evidence" value="ECO:0007669"/>
    <property type="project" value="TreeGrafter"/>
</dbReference>
<comment type="similarity">
    <text evidence="1">Belongs to the CBF/MAK21 family.</text>
</comment>
<dbReference type="AlphaFoldDB" id="A0A9P7N5Y5"/>
<gene>
    <name evidence="3" type="ORF">E4U43_003463</name>
</gene>
<protein>
    <recommendedName>
        <fullName evidence="2">CCAAT-binding factor domain-containing protein</fullName>
    </recommendedName>
</protein>
<dbReference type="EMBL" id="SRPW01002349">
    <property type="protein sequence ID" value="KAG5993585.1"/>
    <property type="molecule type" value="Genomic_DNA"/>
</dbReference>
<sequence length="96" mass="10924">MESCLWEIVQLQSHYHPNIATISKIVSEQFTKQSYNMEDFLDHSYASLLEAELGKDVKKAPVIEFQIPKRIFLPQDDPTSAPDSLLVKLWDFGAAA</sequence>
<organism evidence="3 4">
    <name type="scientific">Claviceps pusilla</name>
    <dbReference type="NCBI Taxonomy" id="123648"/>
    <lineage>
        <taxon>Eukaryota</taxon>
        <taxon>Fungi</taxon>
        <taxon>Dikarya</taxon>
        <taxon>Ascomycota</taxon>
        <taxon>Pezizomycotina</taxon>
        <taxon>Sordariomycetes</taxon>
        <taxon>Hypocreomycetidae</taxon>
        <taxon>Hypocreales</taxon>
        <taxon>Clavicipitaceae</taxon>
        <taxon>Claviceps</taxon>
    </lineage>
</organism>
<keyword evidence="4" id="KW-1185">Reference proteome</keyword>
<dbReference type="Proteomes" id="UP000748025">
    <property type="component" value="Unassembled WGS sequence"/>
</dbReference>
<dbReference type="OrthoDB" id="10263185at2759"/>
<dbReference type="InterPro" id="IPR005612">
    <property type="entry name" value="CCAAT-binding_factor"/>
</dbReference>
<proteinExistence type="inferred from homology"/>
<name>A0A9P7N5Y5_9HYPO</name>
<dbReference type="GO" id="GO:0042254">
    <property type="term" value="P:ribosome biogenesis"/>
    <property type="evidence" value="ECO:0007669"/>
    <property type="project" value="InterPro"/>
</dbReference>